<evidence type="ECO:0000313" key="2">
    <source>
        <dbReference type="EMBL" id="PIA62273.1"/>
    </source>
</evidence>
<evidence type="ECO:0000313" key="3">
    <source>
        <dbReference type="Proteomes" id="UP000230069"/>
    </source>
</evidence>
<evidence type="ECO:0008006" key="4">
    <source>
        <dbReference type="Google" id="ProtNLM"/>
    </source>
</evidence>
<name>A0A2G5F2N2_AQUCA</name>
<proteinExistence type="predicted"/>
<feature type="signal peptide" evidence="1">
    <location>
        <begin position="1"/>
        <end position="19"/>
    </location>
</feature>
<keyword evidence="3" id="KW-1185">Reference proteome</keyword>
<dbReference type="Proteomes" id="UP000230069">
    <property type="component" value="Unassembled WGS sequence"/>
</dbReference>
<evidence type="ECO:0000256" key="1">
    <source>
        <dbReference type="SAM" id="SignalP"/>
    </source>
</evidence>
<dbReference type="AlphaFoldDB" id="A0A2G5F2N2"/>
<dbReference type="InParanoid" id="A0A2G5F2N2"/>
<reference evidence="2 3" key="1">
    <citation type="submission" date="2017-09" db="EMBL/GenBank/DDBJ databases">
        <title>WGS assembly of Aquilegia coerulea Goldsmith.</title>
        <authorList>
            <person name="Hodges S."/>
            <person name="Kramer E."/>
            <person name="Nordborg M."/>
            <person name="Tomkins J."/>
            <person name="Borevitz J."/>
            <person name="Derieg N."/>
            <person name="Yan J."/>
            <person name="Mihaltcheva S."/>
            <person name="Hayes R.D."/>
            <person name="Rokhsar D."/>
        </authorList>
    </citation>
    <scope>NUCLEOTIDE SEQUENCE [LARGE SCALE GENOMIC DNA]</scope>
    <source>
        <strain evidence="3">cv. Goldsmith</strain>
    </source>
</reference>
<accession>A0A2G5F2N2</accession>
<organism evidence="2 3">
    <name type="scientific">Aquilegia coerulea</name>
    <name type="common">Rocky mountain columbine</name>
    <dbReference type="NCBI Taxonomy" id="218851"/>
    <lineage>
        <taxon>Eukaryota</taxon>
        <taxon>Viridiplantae</taxon>
        <taxon>Streptophyta</taxon>
        <taxon>Embryophyta</taxon>
        <taxon>Tracheophyta</taxon>
        <taxon>Spermatophyta</taxon>
        <taxon>Magnoliopsida</taxon>
        <taxon>Ranunculales</taxon>
        <taxon>Ranunculaceae</taxon>
        <taxon>Thalictroideae</taxon>
        <taxon>Aquilegia</taxon>
    </lineage>
</organism>
<dbReference type="EMBL" id="KZ305019">
    <property type="protein sequence ID" value="PIA62273.1"/>
    <property type="molecule type" value="Genomic_DNA"/>
</dbReference>
<gene>
    <name evidence="2" type="ORF">AQUCO_00200336v1</name>
</gene>
<feature type="chain" id="PRO_5013882172" description="Secreted protein" evidence="1">
    <location>
        <begin position="20"/>
        <end position="83"/>
    </location>
</feature>
<keyword evidence="1" id="KW-0732">Signal</keyword>
<protein>
    <recommendedName>
        <fullName evidence="4">Secreted protein</fullName>
    </recommendedName>
</protein>
<sequence length="83" mass="9578">MFLICSLLVLNHCMEWCAPWHKQCLVQDRELNGLDSGHYLDSRLSSNSGSNVILAWAWLEFLSNTNSHMQIPNFPRSHQLHAN</sequence>